<evidence type="ECO:0000313" key="10">
    <source>
        <dbReference type="Proteomes" id="UP001301728"/>
    </source>
</evidence>
<sequence length="141" mass="15507">MINLMDDEADRPAEINIVPMIDVIFSILAFFIISSLFLTRSEGLPVNLPKASTSQQQQTEQIAVTIDSEGKVALNRESLAVQQLEQEVRKLIPGNETRIVILNADEAVNHGTVVEVMDQIRRVEGAKLAIATKKPDSPGEN</sequence>
<reference evidence="9 10" key="1">
    <citation type="submission" date="2023-12" db="EMBL/GenBank/DDBJ databases">
        <title>Baltic Sea Cyanobacteria.</title>
        <authorList>
            <person name="Delbaje E."/>
            <person name="Fewer D.P."/>
            <person name="Shishido T.K."/>
        </authorList>
    </citation>
    <scope>NUCLEOTIDE SEQUENCE [LARGE SCALE GENOMIC DNA]</scope>
    <source>
        <strain evidence="9 10">CCNP 1315</strain>
    </source>
</reference>
<keyword evidence="10" id="KW-1185">Reference proteome</keyword>
<dbReference type="EMBL" id="JAYGHT010000005">
    <property type="protein sequence ID" value="MEA5517963.1"/>
    <property type="molecule type" value="Genomic_DNA"/>
</dbReference>
<evidence type="ECO:0000256" key="1">
    <source>
        <dbReference type="ARBA" id="ARBA00004162"/>
    </source>
</evidence>
<comment type="similarity">
    <text evidence="2 7">Belongs to the ExbD/TolR family.</text>
</comment>
<evidence type="ECO:0000256" key="5">
    <source>
        <dbReference type="ARBA" id="ARBA00022989"/>
    </source>
</evidence>
<dbReference type="PANTHER" id="PTHR30558:SF3">
    <property type="entry name" value="BIOPOLYMER TRANSPORT PROTEIN EXBD-RELATED"/>
    <property type="match status" value="1"/>
</dbReference>
<evidence type="ECO:0000256" key="4">
    <source>
        <dbReference type="ARBA" id="ARBA00022692"/>
    </source>
</evidence>
<evidence type="ECO:0000313" key="9">
    <source>
        <dbReference type="EMBL" id="MEA5517963.1"/>
    </source>
</evidence>
<dbReference type="Gene3D" id="3.30.420.270">
    <property type="match status" value="1"/>
</dbReference>
<evidence type="ECO:0000256" key="2">
    <source>
        <dbReference type="ARBA" id="ARBA00005811"/>
    </source>
</evidence>
<organism evidence="9 10">
    <name type="scientific">Limnoraphis robusta CCNP1315</name>
    <dbReference type="NCBI Taxonomy" id="3110306"/>
    <lineage>
        <taxon>Bacteria</taxon>
        <taxon>Bacillati</taxon>
        <taxon>Cyanobacteriota</taxon>
        <taxon>Cyanophyceae</taxon>
        <taxon>Oscillatoriophycideae</taxon>
        <taxon>Oscillatoriales</taxon>
        <taxon>Sirenicapillariaceae</taxon>
        <taxon>Limnoraphis</taxon>
    </lineage>
</organism>
<evidence type="ECO:0000256" key="6">
    <source>
        <dbReference type="ARBA" id="ARBA00023136"/>
    </source>
</evidence>
<gene>
    <name evidence="9" type="ORF">VB854_03255</name>
</gene>
<dbReference type="Proteomes" id="UP001301728">
    <property type="component" value="Unassembled WGS sequence"/>
</dbReference>
<evidence type="ECO:0000256" key="8">
    <source>
        <dbReference type="SAM" id="Phobius"/>
    </source>
</evidence>
<dbReference type="Pfam" id="PF02472">
    <property type="entry name" value="ExbD"/>
    <property type="match status" value="1"/>
</dbReference>
<keyword evidence="7" id="KW-0653">Protein transport</keyword>
<dbReference type="PANTHER" id="PTHR30558">
    <property type="entry name" value="EXBD MEMBRANE COMPONENT OF PMF-DRIVEN MACROMOLECULE IMPORT SYSTEM"/>
    <property type="match status" value="1"/>
</dbReference>
<protein>
    <submittedName>
        <fullName evidence="9">Biopolymer transporter ExbD</fullName>
    </submittedName>
</protein>
<keyword evidence="7" id="KW-0813">Transport</keyword>
<comment type="caution">
    <text evidence="9">The sequence shown here is derived from an EMBL/GenBank/DDBJ whole genome shotgun (WGS) entry which is preliminary data.</text>
</comment>
<proteinExistence type="inferred from homology"/>
<comment type="subcellular location">
    <subcellularLocation>
        <location evidence="1">Cell membrane</location>
        <topology evidence="1">Single-pass membrane protein</topology>
    </subcellularLocation>
    <subcellularLocation>
        <location evidence="7">Cell membrane</location>
        <topology evidence="7">Single-pass type II membrane protein</topology>
    </subcellularLocation>
</comment>
<keyword evidence="4 7" id="KW-0812">Transmembrane</keyword>
<accession>A0ABU5TVH5</accession>
<evidence type="ECO:0000256" key="7">
    <source>
        <dbReference type="RuleBase" id="RU003879"/>
    </source>
</evidence>
<keyword evidence="6 8" id="KW-0472">Membrane</keyword>
<dbReference type="RefSeq" id="WP_323220555.1">
    <property type="nucleotide sequence ID" value="NZ_JAYGHT010000005.1"/>
</dbReference>
<keyword evidence="3" id="KW-1003">Cell membrane</keyword>
<feature type="transmembrane region" description="Helical" evidence="8">
    <location>
        <begin position="20"/>
        <end position="38"/>
    </location>
</feature>
<keyword evidence="5 8" id="KW-1133">Transmembrane helix</keyword>
<dbReference type="InterPro" id="IPR003400">
    <property type="entry name" value="ExbD"/>
</dbReference>
<name>A0ABU5TVH5_9CYAN</name>
<evidence type="ECO:0000256" key="3">
    <source>
        <dbReference type="ARBA" id="ARBA00022475"/>
    </source>
</evidence>